<dbReference type="OrthoDB" id="8451584at2"/>
<dbReference type="KEGG" id="abaw:D5400_10235"/>
<protein>
    <submittedName>
        <fullName evidence="1">DUF3563 domain-containing protein</fullName>
    </submittedName>
</protein>
<accession>A0A3Q8XNF0</accession>
<dbReference type="RefSeq" id="WP_126009911.1">
    <property type="nucleotide sequence ID" value="NZ_CP032509.1"/>
</dbReference>
<dbReference type="InterPro" id="IPR021946">
    <property type="entry name" value="DUF3563"/>
</dbReference>
<reference evidence="1 2" key="1">
    <citation type="submission" date="2018-09" db="EMBL/GenBank/DDBJ databases">
        <title>Marinorhizobium profundi gen. nov., sp. nov., isolated from a deep-sea sediment sample from the New Britain Trench and proposal of Marinorhizobiaceae fam. nov. in the order Rhizobiales of the class Alphaproteobacteria.</title>
        <authorList>
            <person name="Cao J."/>
        </authorList>
    </citation>
    <scope>NUCLEOTIDE SEQUENCE [LARGE SCALE GENOMIC DNA]</scope>
    <source>
        <strain evidence="1 2">WS11</strain>
    </source>
</reference>
<keyword evidence="2" id="KW-1185">Reference proteome</keyword>
<dbReference type="AlphaFoldDB" id="A0A3Q8XNF0"/>
<dbReference type="Pfam" id="PF12086">
    <property type="entry name" value="DUF3563"/>
    <property type="match status" value="1"/>
</dbReference>
<dbReference type="Proteomes" id="UP000268192">
    <property type="component" value="Chromosome"/>
</dbReference>
<evidence type="ECO:0000313" key="2">
    <source>
        <dbReference type="Proteomes" id="UP000268192"/>
    </source>
</evidence>
<evidence type="ECO:0000313" key="1">
    <source>
        <dbReference type="EMBL" id="AZN71600.1"/>
    </source>
</evidence>
<dbReference type="EMBL" id="CP032509">
    <property type="protein sequence ID" value="AZN71600.1"/>
    <property type="molecule type" value="Genomic_DNA"/>
</dbReference>
<proteinExistence type="predicted"/>
<gene>
    <name evidence="1" type="ORF">D5400_10235</name>
</gene>
<organism evidence="1 2">
    <name type="scientific">Georhizobium profundi</name>
    <dbReference type="NCBI Taxonomy" id="2341112"/>
    <lineage>
        <taxon>Bacteria</taxon>
        <taxon>Pseudomonadati</taxon>
        <taxon>Pseudomonadota</taxon>
        <taxon>Alphaproteobacteria</taxon>
        <taxon>Hyphomicrobiales</taxon>
        <taxon>Rhizobiaceae</taxon>
        <taxon>Georhizobium</taxon>
    </lineage>
</organism>
<name>A0A3Q8XNF0_9HYPH</name>
<sequence>MKNMTRRFIKLISEDPWRDRESAYLNGSTSIVDLEMRMREIDSGRFRNRL</sequence>